<accession>A0ACB0IYB6</accession>
<dbReference type="EMBL" id="CASHSV030000002">
    <property type="protein sequence ID" value="CAJ2635897.1"/>
    <property type="molecule type" value="Genomic_DNA"/>
</dbReference>
<protein>
    <submittedName>
        <fullName evidence="1">Uncharacterized protein</fullName>
    </submittedName>
</protein>
<comment type="caution">
    <text evidence="1">The sequence shown here is derived from an EMBL/GenBank/DDBJ whole genome shotgun (WGS) entry which is preliminary data.</text>
</comment>
<reference evidence="1" key="1">
    <citation type="submission" date="2023-10" db="EMBL/GenBank/DDBJ databases">
        <authorList>
            <person name="Rodriguez Cubillos JULIANA M."/>
            <person name="De Vega J."/>
        </authorList>
    </citation>
    <scope>NUCLEOTIDE SEQUENCE</scope>
</reference>
<keyword evidence="2" id="KW-1185">Reference proteome</keyword>
<gene>
    <name evidence="1" type="ORF">MILVUS5_LOCUS6493</name>
</gene>
<sequence length="241" mass="26716">MQGLLRVTSEKEIEVLATEIDGLKFKLTDGVDIAHDGTIYFTDASHKYSVKDSLLDIIEGNPNGRFLSYNPTTKKTTLLASDLYFPNGVAVSPDQHFVVFCETVLMNCKKYYIEGPKKGSIEKFCDLPGMPDNIHYDGQGQYLIGIATASSPELDILLKYPFIRKVLALITKHVSSLNVAKNGGIITVDLEGKPTSHYYDPKLSLTAGIKIGNHIYCGSILYSFIIRLDIEKYTLLSPTIN</sequence>
<proteinExistence type="predicted"/>
<evidence type="ECO:0000313" key="2">
    <source>
        <dbReference type="Proteomes" id="UP001177021"/>
    </source>
</evidence>
<name>A0ACB0IYB6_TRIPR</name>
<evidence type="ECO:0000313" key="1">
    <source>
        <dbReference type="EMBL" id="CAJ2635897.1"/>
    </source>
</evidence>
<organism evidence="1 2">
    <name type="scientific">Trifolium pratense</name>
    <name type="common">Red clover</name>
    <dbReference type="NCBI Taxonomy" id="57577"/>
    <lineage>
        <taxon>Eukaryota</taxon>
        <taxon>Viridiplantae</taxon>
        <taxon>Streptophyta</taxon>
        <taxon>Embryophyta</taxon>
        <taxon>Tracheophyta</taxon>
        <taxon>Spermatophyta</taxon>
        <taxon>Magnoliopsida</taxon>
        <taxon>eudicotyledons</taxon>
        <taxon>Gunneridae</taxon>
        <taxon>Pentapetalae</taxon>
        <taxon>rosids</taxon>
        <taxon>fabids</taxon>
        <taxon>Fabales</taxon>
        <taxon>Fabaceae</taxon>
        <taxon>Papilionoideae</taxon>
        <taxon>50 kb inversion clade</taxon>
        <taxon>NPAAA clade</taxon>
        <taxon>Hologalegina</taxon>
        <taxon>IRL clade</taxon>
        <taxon>Trifolieae</taxon>
        <taxon>Trifolium</taxon>
    </lineage>
</organism>
<dbReference type="Proteomes" id="UP001177021">
    <property type="component" value="Unassembled WGS sequence"/>
</dbReference>